<dbReference type="OrthoDB" id="3235173at2"/>
<dbReference type="STRING" id="391936.S7S_10600"/>
<proteinExistence type="predicted"/>
<evidence type="ECO:0000259" key="1">
    <source>
        <dbReference type="Pfam" id="PF13338"/>
    </source>
</evidence>
<sequence>MTQGELQKTLSEWAKRGRYVFSRHDMRRLFPDESERSLEKSLARMVESGLLQRATRGVYLNPYAGSQDGYAIEHIAKALRPGEYNYVSLESALSEYGVISQIPIDRLTVMTTGRKGTYRTRHGTIEFTHTKRGLDEVLKSMVPVPGRPLRIATLAAARRDLRRVGRNCHLMEQEGAGDGQ</sequence>
<dbReference type="HOGENOM" id="CLU_102196_0_0_6"/>
<name>A0A0B4XQL8_9GAMM</name>
<protein>
    <recommendedName>
        <fullName evidence="1">AbiEi antitoxin N-terminal domain-containing protein</fullName>
    </recommendedName>
</protein>
<dbReference type="AlphaFoldDB" id="A0A0B4XQL8"/>
<dbReference type="Pfam" id="PF13338">
    <property type="entry name" value="AbiEi_4"/>
    <property type="match status" value="1"/>
</dbReference>
<evidence type="ECO:0000313" key="2">
    <source>
        <dbReference type="EMBL" id="AJD48532.1"/>
    </source>
</evidence>
<dbReference type="Proteomes" id="UP000006764">
    <property type="component" value="Chromosome"/>
</dbReference>
<dbReference type="NCBIfam" id="NF047376">
    <property type="entry name" value="TAA_AbiEi"/>
    <property type="match status" value="1"/>
</dbReference>
<organism evidence="2 3">
    <name type="scientific">Isoalcanivorax pacificus W11-5</name>
    <dbReference type="NCBI Taxonomy" id="391936"/>
    <lineage>
        <taxon>Bacteria</taxon>
        <taxon>Pseudomonadati</taxon>
        <taxon>Pseudomonadota</taxon>
        <taxon>Gammaproteobacteria</taxon>
        <taxon>Oceanospirillales</taxon>
        <taxon>Alcanivoracaceae</taxon>
        <taxon>Isoalcanivorax</taxon>
    </lineage>
</organism>
<keyword evidence="3" id="KW-1185">Reference proteome</keyword>
<gene>
    <name evidence="2" type="ORF">S7S_10600</name>
</gene>
<dbReference type="KEGG" id="apac:S7S_10600"/>
<reference evidence="2 3" key="1">
    <citation type="journal article" date="2012" name="J. Bacteriol.">
        <title>Genome sequence of an alkane-degrading bacterium, Alcanivorax pacificus type strain W11-5, isolated from deep sea sediment.</title>
        <authorList>
            <person name="Lai Q."/>
            <person name="Shao Z."/>
        </authorList>
    </citation>
    <scope>NUCLEOTIDE SEQUENCE [LARGE SCALE GENOMIC DNA]</scope>
    <source>
        <strain evidence="2 3">W11-5</strain>
    </source>
</reference>
<evidence type="ECO:0000313" key="3">
    <source>
        <dbReference type="Proteomes" id="UP000006764"/>
    </source>
</evidence>
<dbReference type="RefSeq" id="WP_008735106.1">
    <property type="nucleotide sequence ID" value="NZ_CP004387.1"/>
</dbReference>
<accession>A0A0B4XQL8</accession>
<feature type="domain" description="AbiEi antitoxin N-terminal" evidence="1">
    <location>
        <begin position="12"/>
        <end position="62"/>
    </location>
</feature>
<dbReference type="InterPro" id="IPR025159">
    <property type="entry name" value="AbiEi_N"/>
</dbReference>
<dbReference type="EMBL" id="CP004387">
    <property type="protein sequence ID" value="AJD48532.1"/>
    <property type="molecule type" value="Genomic_DNA"/>
</dbReference>
<dbReference type="InterPro" id="IPR059220">
    <property type="entry name" value="AbiEi"/>
</dbReference>